<evidence type="ECO:0000256" key="1">
    <source>
        <dbReference type="SAM" id="MobiDB-lite"/>
    </source>
</evidence>
<dbReference type="InParanoid" id="A0A2R5GAE3"/>
<feature type="compositionally biased region" description="Acidic residues" evidence="1">
    <location>
        <begin position="362"/>
        <end position="378"/>
    </location>
</feature>
<gene>
    <name evidence="2" type="ORF">FCC1311_017422</name>
</gene>
<keyword evidence="3" id="KW-1185">Reference proteome</keyword>
<sequence length="461" mass="50526">MEPTGLWAKALESSAKSELSKLLSRDTDVDVIIRNFLSEGSISRKASLCEHFKDGESLFRCHEKARKAVAVQAQKVFEALSPADQQSLDVKVGTSIAKVLSKAGGNKAYLAKIFSYVDKRKISNNMRVLPFSLLPKGDAENVFSFGEARPKTLVDMLLMALLLYTIPFLMRSEGDKLKLQTVAPSGEGRDFLDWMLEKLNLALKKRTGYNLDRAQPKKTRALPRKNYKSYDMGDVAARAAEIVLDESREESCDVQRILCSPGPVDGSPGENGRQQLETSVFSKLADLVNDKAYVINPQFSADQVGVDPSKAPETDKLRLDESSARALLKKMKGDFQTAMKLAESSGFNDADPISAAASHESDGEDSDNSDDDAGGNDDDDVGYNKTIILWEPQVQRESLHIRLKHTNDNAIDGTHTILHCSQSFVIIITGEHHHGTRVQSVLSLISNSTSTGSLYGGISSL</sequence>
<organism evidence="2 3">
    <name type="scientific">Hondaea fermentalgiana</name>
    <dbReference type="NCBI Taxonomy" id="2315210"/>
    <lineage>
        <taxon>Eukaryota</taxon>
        <taxon>Sar</taxon>
        <taxon>Stramenopiles</taxon>
        <taxon>Bigyra</taxon>
        <taxon>Labyrinthulomycetes</taxon>
        <taxon>Thraustochytrida</taxon>
        <taxon>Thraustochytriidae</taxon>
        <taxon>Hondaea</taxon>
    </lineage>
</organism>
<dbReference type="AlphaFoldDB" id="A0A2R5GAE3"/>
<evidence type="ECO:0000313" key="3">
    <source>
        <dbReference type="Proteomes" id="UP000241890"/>
    </source>
</evidence>
<accession>A0A2R5GAE3</accession>
<feature type="region of interest" description="Disordered" evidence="1">
    <location>
        <begin position="346"/>
        <end position="378"/>
    </location>
</feature>
<dbReference type="Proteomes" id="UP000241890">
    <property type="component" value="Unassembled WGS sequence"/>
</dbReference>
<comment type="caution">
    <text evidence="2">The sequence shown here is derived from an EMBL/GenBank/DDBJ whole genome shotgun (WGS) entry which is preliminary data.</text>
</comment>
<protein>
    <submittedName>
        <fullName evidence="2">Uncharacterized protein</fullName>
    </submittedName>
</protein>
<proteinExistence type="predicted"/>
<evidence type="ECO:0000313" key="2">
    <source>
        <dbReference type="EMBL" id="GBG25523.1"/>
    </source>
</evidence>
<dbReference type="EMBL" id="BEYU01000012">
    <property type="protein sequence ID" value="GBG25523.1"/>
    <property type="molecule type" value="Genomic_DNA"/>
</dbReference>
<reference evidence="2 3" key="1">
    <citation type="submission" date="2017-12" db="EMBL/GenBank/DDBJ databases">
        <title>Sequencing, de novo assembly and annotation of complete genome of a new Thraustochytrid species, strain FCC1311.</title>
        <authorList>
            <person name="Sedici K."/>
            <person name="Godart F."/>
            <person name="Aiese Cigliano R."/>
            <person name="Sanseverino W."/>
            <person name="Barakat M."/>
            <person name="Ortet P."/>
            <person name="Marechal E."/>
            <person name="Cagnac O."/>
            <person name="Amato A."/>
        </authorList>
    </citation>
    <scope>NUCLEOTIDE SEQUENCE [LARGE SCALE GENOMIC DNA]</scope>
</reference>
<name>A0A2R5GAE3_9STRA</name>